<dbReference type="OrthoDB" id="1928893at2759"/>
<sequence>MSLDLEGQRYHLQEWRRAGNAPSTTFFNMKDSFALNFIERAFDMFKNQWKLLREKSYYLVEVQTRTTLAYCLLYSLIHREMTNADISEDVDEGDSTYATTAGNDIHYIETLNEWNQIEGRASRRNVQ</sequence>
<evidence type="ECO:0000313" key="1">
    <source>
        <dbReference type="EMBL" id="KAA0049825.1"/>
    </source>
</evidence>
<organism evidence="1 2">
    <name type="scientific">Cucumis melo var. makuwa</name>
    <name type="common">Oriental melon</name>
    <dbReference type="NCBI Taxonomy" id="1194695"/>
    <lineage>
        <taxon>Eukaryota</taxon>
        <taxon>Viridiplantae</taxon>
        <taxon>Streptophyta</taxon>
        <taxon>Embryophyta</taxon>
        <taxon>Tracheophyta</taxon>
        <taxon>Spermatophyta</taxon>
        <taxon>Magnoliopsida</taxon>
        <taxon>eudicotyledons</taxon>
        <taxon>Gunneridae</taxon>
        <taxon>Pentapetalae</taxon>
        <taxon>rosids</taxon>
        <taxon>fabids</taxon>
        <taxon>Cucurbitales</taxon>
        <taxon>Cucurbitaceae</taxon>
        <taxon>Benincaseae</taxon>
        <taxon>Cucumis</taxon>
    </lineage>
</organism>
<dbReference type="Proteomes" id="UP000321393">
    <property type="component" value="Unassembled WGS sequence"/>
</dbReference>
<comment type="caution">
    <text evidence="1">The sequence shown here is derived from an EMBL/GenBank/DDBJ whole genome shotgun (WGS) entry which is preliminary data.</text>
</comment>
<proteinExistence type="predicted"/>
<dbReference type="AlphaFoldDB" id="A0A5A7U881"/>
<protein>
    <submittedName>
        <fullName evidence="1">Nuclease HARBI1</fullName>
    </submittedName>
</protein>
<gene>
    <name evidence="1" type="ORF">E6C27_scaffold1591G00180</name>
</gene>
<name>A0A5A7U881_CUCMM</name>
<dbReference type="EMBL" id="SSTE01012020">
    <property type="protein sequence ID" value="KAA0049825.1"/>
    <property type="molecule type" value="Genomic_DNA"/>
</dbReference>
<accession>A0A5A7U881</accession>
<evidence type="ECO:0000313" key="2">
    <source>
        <dbReference type="Proteomes" id="UP000321393"/>
    </source>
</evidence>
<reference evidence="1 2" key="1">
    <citation type="submission" date="2019-08" db="EMBL/GenBank/DDBJ databases">
        <title>Draft genome sequences of two oriental melons (Cucumis melo L. var makuwa).</title>
        <authorList>
            <person name="Kwon S.-Y."/>
        </authorList>
    </citation>
    <scope>NUCLEOTIDE SEQUENCE [LARGE SCALE GENOMIC DNA]</scope>
    <source>
        <strain evidence="2">cv. SW 3</strain>
        <tissue evidence="1">Leaf</tissue>
    </source>
</reference>